<proteinExistence type="predicted"/>
<keyword evidence="1" id="KW-0378">Hydrolase</keyword>
<dbReference type="Proteomes" id="UP000683559">
    <property type="component" value="Chromosome"/>
</dbReference>
<organism evidence="1 2">
    <name type="scientific">Geomonas subterranea</name>
    <dbReference type="NCBI Taxonomy" id="2847989"/>
    <lineage>
        <taxon>Bacteria</taxon>
        <taxon>Pseudomonadati</taxon>
        <taxon>Thermodesulfobacteriota</taxon>
        <taxon>Desulfuromonadia</taxon>
        <taxon>Geobacterales</taxon>
        <taxon>Geobacteraceae</taxon>
        <taxon>Geomonas</taxon>
    </lineage>
</organism>
<reference evidence="1 2" key="1">
    <citation type="submission" date="2021-06" db="EMBL/GenBank/DDBJ databases">
        <title>Gemonas diversity in paddy soil.</title>
        <authorList>
            <person name="Liu G."/>
        </authorList>
    </citation>
    <scope>NUCLEOTIDE SEQUENCE [LARGE SCALE GENOMIC DNA]</scope>
    <source>
        <strain evidence="1 2">RG2</strain>
    </source>
</reference>
<evidence type="ECO:0000313" key="2">
    <source>
        <dbReference type="Proteomes" id="UP000683559"/>
    </source>
</evidence>
<dbReference type="RefSeq" id="WP_217288219.1">
    <property type="nucleotide sequence ID" value="NZ_CP077683.1"/>
</dbReference>
<dbReference type="EMBL" id="CP077683">
    <property type="protein sequence ID" value="QXE91641.1"/>
    <property type="molecule type" value="Genomic_DNA"/>
</dbReference>
<protein>
    <submittedName>
        <fullName evidence="1">HNH endonuclease</fullName>
    </submittedName>
</protein>
<name>A0ABX8LHX2_9BACT</name>
<gene>
    <name evidence="1" type="ORF">KP001_03600</name>
</gene>
<keyword evidence="1" id="KW-0540">Nuclease</keyword>
<dbReference type="GO" id="GO:0004519">
    <property type="term" value="F:endonuclease activity"/>
    <property type="evidence" value="ECO:0007669"/>
    <property type="project" value="UniProtKB-KW"/>
</dbReference>
<evidence type="ECO:0000313" key="1">
    <source>
        <dbReference type="EMBL" id="QXE91641.1"/>
    </source>
</evidence>
<accession>A0ABX8LHX2</accession>
<keyword evidence="2" id="KW-1185">Reference proteome</keyword>
<keyword evidence="1" id="KW-0255">Endonuclease</keyword>
<sequence>MTLNAIDGKVYAPVGYCIYCGSTENLQKEHIIPLGLSGTAVLPKSSCPQCARITGNQEQVVLRGPLWAVRVYRDLHSRTKHRDAPKEYPLTIERNDIEEVISLNANEYPILLHFPVFTAPALINPEGYTSGIRLDGIATVSFGIEPEDVARKLGATALSITQKNDPVSFARVIAKIAYSTAFAEGALAGVSDTEAILPAILGETDNIGKWVGTLPGQAEKFDGHLHRVTLHRDIMAGFLIAEVHLFSDSSAPRYGVILGTLEMQAF</sequence>